<dbReference type="PANTHER" id="PTHR22950">
    <property type="entry name" value="AMINO ACID TRANSPORTER"/>
    <property type="match status" value="1"/>
</dbReference>
<evidence type="ECO:0000256" key="5">
    <source>
        <dbReference type="SAM" id="MobiDB-lite"/>
    </source>
</evidence>
<feature type="transmembrane region" description="Helical" evidence="6">
    <location>
        <begin position="529"/>
        <end position="547"/>
    </location>
</feature>
<feature type="transmembrane region" description="Helical" evidence="6">
    <location>
        <begin position="318"/>
        <end position="338"/>
    </location>
</feature>
<organism evidence="8 9">
    <name type="scientific">Pomacea canaliculata</name>
    <name type="common">Golden apple snail</name>
    <dbReference type="NCBI Taxonomy" id="400727"/>
    <lineage>
        <taxon>Eukaryota</taxon>
        <taxon>Metazoa</taxon>
        <taxon>Spiralia</taxon>
        <taxon>Lophotrochozoa</taxon>
        <taxon>Mollusca</taxon>
        <taxon>Gastropoda</taxon>
        <taxon>Caenogastropoda</taxon>
        <taxon>Architaenioglossa</taxon>
        <taxon>Ampullarioidea</taxon>
        <taxon>Ampullariidae</taxon>
        <taxon>Pomacea</taxon>
    </lineage>
</organism>
<dbReference type="GO" id="GO:0015179">
    <property type="term" value="F:L-amino acid transmembrane transporter activity"/>
    <property type="evidence" value="ECO:0007669"/>
    <property type="project" value="TreeGrafter"/>
</dbReference>
<feature type="transmembrane region" description="Helical" evidence="6">
    <location>
        <begin position="255"/>
        <end position="272"/>
    </location>
</feature>
<dbReference type="InterPro" id="IPR013057">
    <property type="entry name" value="AA_transpt_TM"/>
</dbReference>
<feature type="domain" description="Amino acid transporter transmembrane" evidence="7">
    <location>
        <begin position="8"/>
        <end position="58"/>
    </location>
</feature>
<evidence type="ECO:0000313" key="9">
    <source>
        <dbReference type="Proteomes" id="UP000245119"/>
    </source>
</evidence>
<feature type="transmembrane region" description="Helical" evidence="6">
    <location>
        <begin position="490"/>
        <end position="517"/>
    </location>
</feature>
<evidence type="ECO:0000256" key="2">
    <source>
        <dbReference type="ARBA" id="ARBA00022692"/>
    </source>
</evidence>
<dbReference type="Proteomes" id="UP000245119">
    <property type="component" value="Linkage Group LG1"/>
</dbReference>
<keyword evidence="4 6" id="KW-0472">Membrane</keyword>
<feature type="domain" description="Amino acid transporter transmembrane" evidence="7">
    <location>
        <begin position="240"/>
        <end position="546"/>
    </location>
</feature>
<feature type="transmembrane region" description="Helical" evidence="6">
    <location>
        <begin position="467"/>
        <end position="484"/>
    </location>
</feature>
<dbReference type="EMBL" id="PZQS01000001">
    <property type="protein sequence ID" value="PVD39564.1"/>
    <property type="molecule type" value="Genomic_DNA"/>
</dbReference>
<dbReference type="AlphaFoldDB" id="A0A2T7Q1M5"/>
<feature type="domain" description="Amino acid transporter transmembrane" evidence="7">
    <location>
        <begin position="111"/>
        <end position="165"/>
    </location>
</feature>
<proteinExistence type="predicted"/>
<feature type="region of interest" description="Disordered" evidence="5">
    <location>
        <begin position="192"/>
        <end position="211"/>
    </location>
</feature>
<dbReference type="PANTHER" id="PTHR22950:SF700">
    <property type="entry name" value="AMINO ACID TRANSPORTER TRANSMEMBRANE DOMAIN-CONTAINING PROTEIN"/>
    <property type="match status" value="1"/>
</dbReference>
<dbReference type="Pfam" id="PF01490">
    <property type="entry name" value="Aa_trans"/>
    <property type="match status" value="3"/>
</dbReference>
<feature type="transmembrane region" description="Helical" evidence="6">
    <location>
        <begin position="31"/>
        <end position="53"/>
    </location>
</feature>
<keyword evidence="2 6" id="KW-0812">Transmembrane</keyword>
<dbReference type="GO" id="GO:0005774">
    <property type="term" value="C:vacuolar membrane"/>
    <property type="evidence" value="ECO:0007669"/>
    <property type="project" value="TreeGrafter"/>
</dbReference>
<comment type="subcellular location">
    <subcellularLocation>
        <location evidence="1">Membrane</location>
        <topology evidence="1">Multi-pass membrane protein</topology>
    </subcellularLocation>
</comment>
<comment type="caution">
    <text evidence="8">The sequence shown here is derived from an EMBL/GenBank/DDBJ whole genome shotgun (WGS) entry which is preliminary data.</text>
</comment>
<accession>A0A2T7Q1M5</accession>
<evidence type="ECO:0000313" key="8">
    <source>
        <dbReference type="EMBL" id="PVD39564.1"/>
    </source>
</evidence>
<evidence type="ECO:0000256" key="3">
    <source>
        <dbReference type="ARBA" id="ARBA00022989"/>
    </source>
</evidence>
<evidence type="ECO:0000256" key="1">
    <source>
        <dbReference type="ARBA" id="ARBA00004141"/>
    </source>
</evidence>
<dbReference type="OrthoDB" id="1684102at2759"/>
<name>A0A2T7Q1M5_POMCA</name>
<sequence>MQHACDLANILKAFIGSNFLSIPFGFSHCGLLLGVVGMVCIAVLTAHCCLLLVTCKHKLLHHIIAAQEQHHTNLATTESDFMVKEFPGSDMNAAHDSNSPTFRHSSYRRLAKNIQYGDVARTCLGYWGIVVVNTAIIITQLGFCVNYIIFTSNAFSAFFPVYNCTVTADCANHTVRVSPDCAESVTWRRWQDGDPDNGTNGDLTVSSNQSSSSDFEYSSGFDNVTGGVFASPSSTETASTCGQLLKEVWSSAPDLQLMVMAPTLVCILLVLVRNLRRLGLVSAVGNLALLAGALLVLGLLIASFQLSDSWVVSQVTGLPTFVSMTASALEGIGTVLPIEASMAENRHNFPVFLLAGLTIVVVVDVGVSVLGYLSFGSSTAQIITLNLQAASPPGVAVNAFLLVGVMLTFPLMAFPVVQLVEKTFFRNDKLCECEVKDPEQLSLLKDQEATNKACDQHHSKASPWKRSLLRVVLVLLVAGLAVVLRNNFAYVAAFTGAVGSITLAYTLPCIFHLQMCWSELSVPVKVKDVVIIVTGLSFTILSLFTTVQDLVTRN</sequence>
<evidence type="ECO:0000256" key="4">
    <source>
        <dbReference type="ARBA" id="ARBA00023136"/>
    </source>
</evidence>
<feature type="transmembrane region" description="Helical" evidence="6">
    <location>
        <begin position="284"/>
        <end position="306"/>
    </location>
</feature>
<keyword evidence="9" id="KW-1185">Reference proteome</keyword>
<evidence type="ECO:0000259" key="7">
    <source>
        <dbReference type="Pfam" id="PF01490"/>
    </source>
</evidence>
<protein>
    <recommendedName>
        <fullName evidence="7">Amino acid transporter transmembrane domain-containing protein</fullName>
    </recommendedName>
</protein>
<keyword evidence="3 6" id="KW-1133">Transmembrane helix</keyword>
<gene>
    <name evidence="8" type="ORF">C0Q70_02199</name>
</gene>
<feature type="transmembrane region" description="Helical" evidence="6">
    <location>
        <begin position="395"/>
        <end position="420"/>
    </location>
</feature>
<evidence type="ECO:0000256" key="6">
    <source>
        <dbReference type="SAM" id="Phobius"/>
    </source>
</evidence>
<feature type="transmembrane region" description="Helical" evidence="6">
    <location>
        <begin position="350"/>
        <end position="375"/>
    </location>
</feature>
<reference evidence="8 9" key="1">
    <citation type="submission" date="2018-04" db="EMBL/GenBank/DDBJ databases">
        <title>The genome of golden apple snail Pomacea canaliculata provides insight into stress tolerance and invasive adaptation.</title>
        <authorList>
            <person name="Liu C."/>
            <person name="Liu B."/>
            <person name="Ren Y."/>
            <person name="Zhang Y."/>
            <person name="Wang H."/>
            <person name="Li S."/>
            <person name="Jiang F."/>
            <person name="Yin L."/>
            <person name="Zhang G."/>
            <person name="Qian W."/>
            <person name="Fan W."/>
        </authorList>
    </citation>
    <scope>NUCLEOTIDE SEQUENCE [LARGE SCALE GENOMIC DNA]</scope>
    <source>
        <strain evidence="8">SZHN2017</strain>
        <tissue evidence="8">Muscle</tissue>
    </source>
</reference>
<dbReference type="STRING" id="400727.A0A2T7Q1M5"/>
<feature type="transmembrane region" description="Helical" evidence="6">
    <location>
        <begin position="124"/>
        <end position="150"/>
    </location>
</feature>